<protein>
    <recommendedName>
        <fullName evidence="3">Arrestin-like N-terminal domain-containing protein</fullName>
    </recommendedName>
</protein>
<comment type="caution">
    <text evidence="1">The sequence shown here is derived from an EMBL/GenBank/DDBJ whole genome shotgun (WGS) entry which is preliminary data.</text>
</comment>
<sequence>MGLKIGIYTDSSSIFIRPNEPDLPPETLNVFITLATDNSPPSKLHKLELFLTGHESLNFSIGHFEQSITMDMTKEIKEAAGLALRPNSLYTFQTTFPIEHQITGYQRCNYGRSFHRLTAKATCPGFLTTSVTKASKLLWLVPYPKDDNAFLFSQTAQGFSEGLGPILLSVNSAHLTVGGYLRVMLEVPAPAPNIEIVKFQTSVLQQFTLQSRKKETLQETVPEQRLVFLDVPGADVKEGQWIARLPNDHKLRPTSRLRDQPGITVTHALEARIQYKIHAPGQEKMLHTYRMELPLDLPPCCFQFASMNLPAYSKIDPCPVPKMARDAFEGESQELSLSHCVCGDSLEYLLEIEATLAAAHNAGQNFVDRRHLHRDVRRKVEANSELTTGARPMCKPEAYGWERRNSEEELCRLACENEL</sequence>
<name>A0AAN6GDW3_9BASI</name>
<dbReference type="AlphaFoldDB" id="A0AAN6GDW3"/>
<keyword evidence="2" id="KW-1185">Reference proteome</keyword>
<evidence type="ECO:0000313" key="2">
    <source>
        <dbReference type="Proteomes" id="UP001176521"/>
    </source>
</evidence>
<gene>
    <name evidence="1" type="ORF">OC842_004667</name>
</gene>
<dbReference type="EMBL" id="JAPDMQ010000286">
    <property type="protein sequence ID" value="KAK0528074.1"/>
    <property type="molecule type" value="Genomic_DNA"/>
</dbReference>
<accession>A0AAN6GDW3</accession>
<reference evidence="1" key="1">
    <citation type="journal article" date="2023" name="PhytoFront">
        <title>Draft Genome Resources of Seven Strains of Tilletia horrida, Causal Agent of Kernel Smut of Rice.</title>
        <authorList>
            <person name="Khanal S."/>
            <person name="Antony Babu S."/>
            <person name="Zhou X.G."/>
        </authorList>
    </citation>
    <scope>NUCLEOTIDE SEQUENCE</scope>
    <source>
        <strain evidence="1">TX3</strain>
    </source>
</reference>
<proteinExistence type="predicted"/>
<dbReference type="Proteomes" id="UP001176521">
    <property type="component" value="Unassembled WGS sequence"/>
</dbReference>
<organism evidence="1 2">
    <name type="scientific">Tilletia horrida</name>
    <dbReference type="NCBI Taxonomy" id="155126"/>
    <lineage>
        <taxon>Eukaryota</taxon>
        <taxon>Fungi</taxon>
        <taxon>Dikarya</taxon>
        <taxon>Basidiomycota</taxon>
        <taxon>Ustilaginomycotina</taxon>
        <taxon>Exobasidiomycetes</taxon>
        <taxon>Tilletiales</taxon>
        <taxon>Tilletiaceae</taxon>
        <taxon>Tilletia</taxon>
    </lineage>
</organism>
<evidence type="ECO:0000313" key="1">
    <source>
        <dbReference type="EMBL" id="KAK0528074.1"/>
    </source>
</evidence>
<evidence type="ECO:0008006" key="3">
    <source>
        <dbReference type="Google" id="ProtNLM"/>
    </source>
</evidence>